<evidence type="ECO:0000313" key="1">
    <source>
        <dbReference type="EMBL" id="EIL88941.1"/>
    </source>
</evidence>
<reference evidence="1 2" key="1">
    <citation type="journal article" date="2012" name="J. Bacteriol.">
        <title>Genome sequences for six rhodanobacter strains, isolated from soils and the terrestrial subsurface, with variable denitrification capabilities.</title>
        <authorList>
            <person name="Kostka J.E."/>
            <person name="Green S.J."/>
            <person name="Rishishwar L."/>
            <person name="Prakash O."/>
            <person name="Katz L.S."/>
            <person name="Marino-Ramirez L."/>
            <person name="Jordan I.K."/>
            <person name="Munk C."/>
            <person name="Ivanova N."/>
            <person name="Mikhailova N."/>
            <person name="Watson D.B."/>
            <person name="Brown S.D."/>
            <person name="Palumbo A.V."/>
            <person name="Brooks S.C."/>
        </authorList>
    </citation>
    <scope>NUCLEOTIDE SEQUENCE [LARGE SCALE GENOMIC DNA]</scope>
    <source>
        <strain evidence="2">Jip2T</strain>
    </source>
</reference>
<protein>
    <submittedName>
        <fullName evidence="1">Starvation-inducible outer membrane lipoprotein</fullName>
    </submittedName>
</protein>
<dbReference type="GO" id="GO:0019867">
    <property type="term" value="C:outer membrane"/>
    <property type="evidence" value="ECO:0007669"/>
    <property type="project" value="InterPro"/>
</dbReference>
<organism evidence="1 2">
    <name type="scientific">Rhodanobacter fulvus Jip2</name>
    <dbReference type="NCBI Taxonomy" id="1163408"/>
    <lineage>
        <taxon>Bacteria</taxon>
        <taxon>Pseudomonadati</taxon>
        <taxon>Pseudomonadota</taxon>
        <taxon>Gammaproteobacteria</taxon>
        <taxon>Lysobacterales</taxon>
        <taxon>Rhodanobacteraceae</taxon>
        <taxon>Rhodanobacter</taxon>
    </lineage>
</organism>
<dbReference type="STRING" id="1163408.UU9_10714"/>
<dbReference type="eggNOG" id="COG3065">
    <property type="taxonomic scope" value="Bacteria"/>
</dbReference>
<dbReference type="PANTHER" id="PTHR37530:SF1">
    <property type="entry name" value="OUTER MEMBRANE PROTEIN SLP"/>
    <property type="match status" value="1"/>
</dbReference>
<comment type="caution">
    <text evidence="1">The sequence shown here is derived from an EMBL/GenBank/DDBJ whole genome shotgun (WGS) entry which is preliminary data.</text>
</comment>
<dbReference type="Pfam" id="PF03843">
    <property type="entry name" value="Slp"/>
    <property type="match status" value="1"/>
</dbReference>
<evidence type="ECO:0000313" key="2">
    <source>
        <dbReference type="Proteomes" id="UP000004210"/>
    </source>
</evidence>
<dbReference type="PANTHER" id="PTHR37530">
    <property type="entry name" value="OUTER MEMBRANE PROTEIN SLP"/>
    <property type="match status" value="1"/>
</dbReference>
<gene>
    <name evidence="1" type="ORF">UU9_10714</name>
</gene>
<keyword evidence="1" id="KW-0449">Lipoprotein</keyword>
<dbReference type="PATRIC" id="fig|1163408.3.peg.2197"/>
<accession>I4VP00</accession>
<keyword evidence="2" id="KW-1185">Reference proteome</keyword>
<sequence>MIIEVIAHAIAPAGETVMSPYRPLALVAAIALLGGCATIPQPLQGTYSSVSTAAAQQGGAGGTHVRWGGEIIKTEPGPQQTCFYLLSRPLNDQARPKAGVEGESEGRFVACRNGFYDPEVFTRGRELTVTGTLHGIVSQKVGEFDYAYPRVEADVVYLWPKRVAPQRYGPGFYDPFWGPGFGRYYGPGFGGYGWGNPYWNQPRVIIVRPPHQHPPRGK</sequence>
<proteinExistence type="predicted"/>
<name>I4VP00_9GAMM</name>
<dbReference type="AlphaFoldDB" id="I4VP00"/>
<dbReference type="InterPro" id="IPR004658">
    <property type="entry name" value="OMP_Slp"/>
</dbReference>
<dbReference type="EMBL" id="AJXU01000043">
    <property type="protein sequence ID" value="EIL88941.1"/>
    <property type="molecule type" value="Genomic_DNA"/>
</dbReference>
<dbReference type="Proteomes" id="UP000004210">
    <property type="component" value="Unassembled WGS sequence"/>
</dbReference>